<dbReference type="AlphaFoldDB" id="A0A1G7H1B8"/>
<dbReference type="STRING" id="660518.SAMN05216218_102284"/>
<evidence type="ECO:0000313" key="3">
    <source>
        <dbReference type="Proteomes" id="UP000199076"/>
    </source>
</evidence>
<evidence type="ECO:0000259" key="1">
    <source>
        <dbReference type="Pfam" id="PF18480"/>
    </source>
</evidence>
<dbReference type="OrthoDB" id="147476at2157"/>
<dbReference type="InterPro" id="IPR041049">
    <property type="entry name" value="DUF5615"/>
</dbReference>
<gene>
    <name evidence="2" type="ORF">SAMN05216218_102284</name>
</gene>
<reference evidence="3" key="1">
    <citation type="submission" date="2016-10" db="EMBL/GenBank/DDBJ databases">
        <authorList>
            <person name="Varghese N."/>
            <person name="Submissions S."/>
        </authorList>
    </citation>
    <scope>NUCLEOTIDE SEQUENCE [LARGE SCALE GENOMIC DNA]</scope>
    <source>
        <strain evidence="3">IBRC-M 10760</strain>
    </source>
</reference>
<protein>
    <recommendedName>
        <fullName evidence="1">DUF5615 domain-containing protein</fullName>
    </recommendedName>
</protein>
<evidence type="ECO:0000313" key="2">
    <source>
        <dbReference type="EMBL" id="SDE94207.1"/>
    </source>
</evidence>
<feature type="domain" description="DUF5615" evidence="1">
    <location>
        <begin position="5"/>
        <end position="81"/>
    </location>
</feature>
<dbReference type="Proteomes" id="UP000199076">
    <property type="component" value="Unassembled WGS sequence"/>
</dbReference>
<proteinExistence type="predicted"/>
<dbReference type="EMBL" id="FNBK01000002">
    <property type="protein sequence ID" value="SDE94207.1"/>
    <property type="molecule type" value="Genomic_DNA"/>
</dbReference>
<accession>A0A1G7H1B8</accession>
<sequence>MSEWRFLLDENVDPKTATYLEKEGMYAEHVRDALWQGADDETDVLPYAVEHDLIVLTSDVKDFSDLVPAEHAGVVILYDDTMPAYDVASDVIAMVDAYPGRDSFSGYEELDPWV</sequence>
<dbReference type="RefSeq" id="WP_092688280.1">
    <property type="nucleotide sequence ID" value="NZ_FNBK01000002.1"/>
</dbReference>
<dbReference type="Pfam" id="PF18480">
    <property type="entry name" value="DUF5615"/>
    <property type="match status" value="1"/>
</dbReference>
<name>A0A1G7H1B8_9EURY</name>
<keyword evidence="3" id="KW-1185">Reference proteome</keyword>
<organism evidence="2 3">
    <name type="scientific">Halorientalis regularis</name>
    <dbReference type="NCBI Taxonomy" id="660518"/>
    <lineage>
        <taxon>Archaea</taxon>
        <taxon>Methanobacteriati</taxon>
        <taxon>Methanobacteriota</taxon>
        <taxon>Stenosarchaea group</taxon>
        <taxon>Halobacteria</taxon>
        <taxon>Halobacteriales</taxon>
        <taxon>Haloarculaceae</taxon>
        <taxon>Halorientalis</taxon>
    </lineage>
</organism>